<proteinExistence type="predicted"/>
<dbReference type="Proteomes" id="UP001232992">
    <property type="component" value="Unassembled WGS sequence"/>
</dbReference>
<evidence type="ECO:0000313" key="1">
    <source>
        <dbReference type="EMBL" id="MDJ1182121.1"/>
    </source>
</evidence>
<reference evidence="1 2" key="1">
    <citation type="submission" date="2023-01" db="EMBL/GenBank/DDBJ databases">
        <title>Novel diversity within Roseofilum (Cyanobacteria; Desertifilaceae) from marine benthic mats with descriptions of four novel species.</title>
        <authorList>
            <person name="Wang Y."/>
            <person name="Berthold D.E."/>
            <person name="Hu J."/>
            <person name="Lefler F.W."/>
            <person name="Laughinghouse H.D. IV."/>
        </authorList>
    </citation>
    <scope>NUCLEOTIDE SEQUENCE [LARGE SCALE GENOMIC DNA]</scope>
    <source>
        <strain evidence="1 2">BLCC-M143</strain>
    </source>
</reference>
<dbReference type="EMBL" id="JAQOSQ010000002">
    <property type="protein sequence ID" value="MDJ1182121.1"/>
    <property type="molecule type" value="Genomic_DNA"/>
</dbReference>
<protein>
    <submittedName>
        <fullName evidence="1">Uncharacterized protein</fullName>
    </submittedName>
</protein>
<gene>
    <name evidence="1" type="ORF">PMH09_02855</name>
</gene>
<name>A0ABT7BUF0_9CYAN</name>
<sequence>MVPKTCIADCTNSYCPFIQDPQNNRRYVCLKCGLDRSLDENEEKSDRTSVISLMLMGVIMILVLL</sequence>
<comment type="caution">
    <text evidence="1">The sequence shown here is derived from an EMBL/GenBank/DDBJ whole genome shotgun (WGS) entry which is preliminary data.</text>
</comment>
<accession>A0ABT7BUF0</accession>
<keyword evidence="2" id="KW-1185">Reference proteome</keyword>
<dbReference type="RefSeq" id="WP_283756774.1">
    <property type="nucleotide sequence ID" value="NZ_JAQOSQ010000002.1"/>
</dbReference>
<evidence type="ECO:0000313" key="2">
    <source>
        <dbReference type="Proteomes" id="UP001232992"/>
    </source>
</evidence>
<organism evidence="1 2">
    <name type="scientific">Roseofilum casamattae BLCC-M143</name>
    <dbReference type="NCBI Taxonomy" id="3022442"/>
    <lineage>
        <taxon>Bacteria</taxon>
        <taxon>Bacillati</taxon>
        <taxon>Cyanobacteriota</taxon>
        <taxon>Cyanophyceae</taxon>
        <taxon>Desertifilales</taxon>
        <taxon>Desertifilaceae</taxon>
        <taxon>Roseofilum</taxon>
        <taxon>Roseofilum casamattae</taxon>
    </lineage>
</organism>